<dbReference type="Proteomes" id="UP000822688">
    <property type="component" value="Chromosome 1"/>
</dbReference>
<feature type="chain" id="PRO_5035728889" evidence="1">
    <location>
        <begin position="19"/>
        <end position="51"/>
    </location>
</feature>
<name>A0A8T0JAS8_CERPU</name>
<evidence type="ECO:0000256" key="1">
    <source>
        <dbReference type="SAM" id="SignalP"/>
    </source>
</evidence>
<organism evidence="2 3">
    <name type="scientific">Ceratodon purpureus</name>
    <name type="common">Fire moss</name>
    <name type="synonym">Dicranum purpureum</name>
    <dbReference type="NCBI Taxonomy" id="3225"/>
    <lineage>
        <taxon>Eukaryota</taxon>
        <taxon>Viridiplantae</taxon>
        <taxon>Streptophyta</taxon>
        <taxon>Embryophyta</taxon>
        <taxon>Bryophyta</taxon>
        <taxon>Bryophytina</taxon>
        <taxon>Bryopsida</taxon>
        <taxon>Dicranidae</taxon>
        <taxon>Pseudoditrichales</taxon>
        <taxon>Ditrichaceae</taxon>
        <taxon>Ceratodon</taxon>
    </lineage>
</organism>
<feature type="signal peptide" evidence="1">
    <location>
        <begin position="1"/>
        <end position="18"/>
    </location>
</feature>
<comment type="caution">
    <text evidence="2">The sequence shown here is derived from an EMBL/GenBank/DDBJ whole genome shotgun (WGS) entry which is preliminary data.</text>
</comment>
<keyword evidence="1" id="KW-0732">Signal</keyword>
<sequence length="51" mass="5598">MLLVCLVDSFLLLIGLESYKSWVAELNCSGTWTISAVAVYTAELKVEGFGR</sequence>
<keyword evidence="3" id="KW-1185">Reference proteome</keyword>
<proteinExistence type="predicted"/>
<evidence type="ECO:0000313" key="3">
    <source>
        <dbReference type="Proteomes" id="UP000822688"/>
    </source>
</evidence>
<accession>A0A8T0JAS8</accession>
<gene>
    <name evidence="2" type="ORF">KC19_1G204000</name>
</gene>
<dbReference type="EMBL" id="CM026421">
    <property type="protein sequence ID" value="KAG0591811.1"/>
    <property type="molecule type" value="Genomic_DNA"/>
</dbReference>
<evidence type="ECO:0000313" key="2">
    <source>
        <dbReference type="EMBL" id="KAG0591811.1"/>
    </source>
</evidence>
<protein>
    <submittedName>
        <fullName evidence="2">Uncharacterized protein</fullName>
    </submittedName>
</protein>
<dbReference type="AlphaFoldDB" id="A0A8T0JAS8"/>
<reference evidence="2" key="1">
    <citation type="submission" date="2020-06" db="EMBL/GenBank/DDBJ databases">
        <title>WGS assembly of Ceratodon purpureus strain R40.</title>
        <authorList>
            <person name="Carey S.B."/>
            <person name="Jenkins J."/>
            <person name="Shu S."/>
            <person name="Lovell J.T."/>
            <person name="Sreedasyam A."/>
            <person name="Maumus F."/>
            <person name="Tiley G.P."/>
            <person name="Fernandez-Pozo N."/>
            <person name="Barry K."/>
            <person name="Chen C."/>
            <person name="Wang M."/>
            <person name="Lipzen A."/>
            <person name="Daum C."/>
            <person name="Saski C.A."/>
            <person name="Payton A.C."/>
            <person name="Mcbreen J.C."/>
            <person name="Conrad R.E."/>
            <person name="Kollar L.M."/>
            <person name="Olsson S."/>
            <person name="Huttunen S."/>
            <person name="Landis J.B."/>
            <person name="Wickett N.J."/>
            <person name="Johnson M.G."/>
            <person name="Rensing S.A."/>
            <person name="Grimwood J."/>
            <person name="Schmutz J."/>
            <person name="Mcdaniel S.F."/>
        </authorList>
    </citation>
    <scope>NUCLEOTIDE SEQUENCE</scope>
    <source>
        <strain evidence="2">R40</strain>
    </source>
</reference>